<proteinExistence type="predicted"/>
<gene>
    <name evidence="1" type="ORF">BDR25DRAFT_155924</name>
</gene>
<protein>
    <submittedName>
        <fullName evidence="1">Kinase-like protein</fullName>
    </submittedName>
</protein>
<reference evidence="1" key="1">
    <citation type="journal article" date="2020" name="Stud. Mycol.">
        <title>101 Dothideomycetes genomes: a test case for predicting lifestyles and emergence of pathogens.</title>
        <authorList>
            <person name="Haridas S."/>
            <person name="Albert R."/>
            <person name="Binder M."/>
            <person name="Bloem J."/>
            <person name="Labutti K."/>
            <person name="Salamov A."/>
            <person name="Andreopoulos B."/>
            <person name="Baker S."/>
            <person name="Barry K."/>
            <person name="Bills G."/>
            <person name="Bluhm B."/>
            <person name="Cannon C."/>
            <person name="Castanera R."/>
            <person name="Culley D."/>
            <person name="Daum C."/>
            <person name="Ezra D."/>
            <person name="Gonzalez J."/>
            <person name="Henrissat B."/>
            <person name="Kuo A."/>
            <person name="Liang C."/>
            <person name="Lipzen A."/>
            <person name="Lutzoni F."/>
            <person name="Magnuson J."/>
            <person name="Mondo S."/>
            <person name="Nolan M."/>
            <person name="Ohm R."/>
            <person name="Pangilinan J."/>
            <person name="Park H.-J."/>
            <person name="Ramirez L."/>
            <person name="Alfaro M."/>
            <person name="Sun H."/>
            <person name="Tritt A."/>
            <person name="Yoshinaga Y."/>
            <person name="Zwiers L.-H."/>
            <person name="Turgeon B."/>
            <person name="Goodwin S."/>
            <person name="Spatafora J."/>
            <person name="Crous P."/>
            <person name="Grigoriev I."/>
        </authorList>
    </citation>
    <scope>NUCLEOTIDE SEQUENCE</scope>
    <source>
        <strain evidence="1">ATCC 200398</strain>
    </source>
</reference>
<name>A0ACB6QL58_9PLEO</name>
<accession>A0ACB6QL58</accession>
<dbReference type="EMBL" id="MU003519">
    <property type="protein sequence ID" value="KAF2467749.1"/>
    <property type="molecule type" value="Genomic_DNA"/>
</dbReference>
<sequence>LYFLSDYKNSGLIFWYLEKEGRFSEPKARFYIAEIILALRHLHDNDIVYRDLGPGKILLDNYGHIVLSDFGLSVSKLDRADDSYFDYLSPEIVLTDEKYIMTVDFWSLGVLPFDMGCGWSSSYSGSTEQMCKNIPFGKTRFHSDAWGSDGKDLIKRLLNRNQEHRPGAAGGSQQLMDHWFFSDIDWDALGRKVVTPPFTP</sequence>
<comment type="caution">
    <text evidence="1">The sequence shown here is derived from an EMBL/GenBank/DDBJ whole genome shotgun (WGS) entry which is preliminary data.</text>
</comment>
<feature type="non-terminal residue" evidence="1">
    <location>
        <position position="1"/>
    </location>
</feature>
<organism evidence="1 2">
    <name type="scientific">Lindgomyces ingoldianus</name>
    <dbReference type="NCBI Taxonomy" id="673940"/>
    <lineage>
        <taxon>Eukaryota</taxon>
        <taxon>Fungi</taxon>
        <taxon>Dikarya</taxon>
        <taxon>Ascomycota</taxon>
        <taxon>Pezizomycotina</taxon>
        <taxon>Dothideomycetes</taxon>
        <taxon>Pleosporomycetidae</taxon>
        <taxon>Pleosporales</taxon>
        <taxon>Lindgomycetaceae</taxon>
        <taxon>Lindgomyces</taxon>
    </lineage>
</organism>
<keyword evidence="2" id="KW-1185">Reference proteome</keyword>
<feature type="non-terminal residue" evidence="1">
    <location>
        <position position="200"/>
    </location>
</feature>
<evidence type="ECO:0000313" key="2">
    <source>
        <dbReference type="Proteomes" id="UP000799755"/>
    </source>
</evidence>
<dbReference type="Proteomes" id="UP000799755">
    <property type="component" value="Unassembled WGS sequence"/>
</dbReference>
<evidence type="ECO:0000313" key="1">
    <source>
        <dbReference type="EMBL" id="KAF2467749.1"/>
    </source>
</evidence>